<dbReference type="HAMAP" id="MF_00527">
    <property type="entry name" value="3MGH"/>
    <property type="match status" value="1"/>
</dbReference>
<dbReference type="NCBIfam" id="TIGR00567">
    <property type="entry name" value="3mg"/>
    <property type="match status" value="1"/>
</dbReference>
<dbReference type="GO" id="GO:0003905">
    <property type="term" value="F:alkylbase DNA N-glycosylase activity"/>
    <property type="evidence" value="ECO:0007669"/>
    <property type="project" value="InterPro"/>
</dbReference>
<reference evidence="6" key="1">
    <citation type="submission" date="2021-06" db="EMBL/GenBank/DDBJ databases">
        <title>Genome sequence of Cutibacterium modestum strain KB17-24694.</title>
        <authorList>
            <person name="Dekio I."/>
            <person name="Asahina A."/>
            <person name="Nishida M."/>
        </authorList>
    </citation>
    <scope>NUCLEOTIDE SEQUENCE</scope>
    <source>
        <strain evidence="6">KB17-24694</strain>
    </source>
</reference>
<dbReference type="InterPro" id="IPR036995">
    <property type="entry name" value="MPG_sf"/>
</dbReference>
<dbReference type="Proteomes" id="UP000825072">
    <property type="component" value="Chromosome 1"/>
</dbReference>
<protein>
    <recommendedName>
        <fullName evidence="5">Putative 3-methyladenine DNA glycosylase</fullName>
        <ecNumber evidence="5">3.2.2.-</ecNumber>
    </recommendedName>
</protein>
<evidence type="ECO:0000256" key="1">
    <source>
        <dbReference type="ARBA" id="ARBA00009232"/>
    </source>
</evidence>
<organism evidence="6 7">
    <name type="scientific">Cutibacterium modestum</name>
    <dbReference type="NCBI Taxonomy" id="2559073"/>
    <lineage>
        <taxon>Bacteria</taxon>
        <taxon>Bacillati</taxon>
        <taxon>Actinomycetota</taxon>
        <taxon>Actinomycetes</taxon>
        <taxon>Propionibacteriales</taxon>
        <taxon>Propionibacteriaceae</taxon>
        <taxon>Cutibacterium</taxon>
    </lineage>
</organism>
<dbReference type="EMBL" id="AP024747">
    <property type="protein sequence ID" value="BCY26407.1"/>
    <property type="molecule type" value="Genomic_DNA"/>
</dbReference>
<evidence type="ECO:0000256" key="4">
    <source>
        <dbReference type="ARBA" id="ARBA00023204"/>
    </source>
</evidence>
<evidence type="ECO:0000256" key="5">
    <source>
        <dbReference type="HAMAP-Rule" id="MF_00527"/>
    </source>
</evidence>
<evidence type="ECO:0000256" key="3">
    <source>
        <dbReference type="ARBA" id="ARBA00022801"/>
    </source>
</evidence>
<dbReference type="GO" id="GO:0006284">
    <property type="term" value="P:base-excision repair"/>
    <property type="evidence" value="ECO:0007669"/>
    <property type="project" value="InterPro"/>
</dbReference>
<dbReference type="Pfam" id="PF02245">
    <property type="entry name" value="Pur_DNA_glyco"/>
    <property type="match status" value="1"/>
</dbReference>
<keyword evidence="4 5" id="KW-0234">DNA repair</keyword>
<sequence>MIDLSAPAIEVAPLLLGATIWRGPVGIRLTEVEAYMGLNDPASHAFRGPTPRARVMFGPPFHVYVYLSYGMHRCVNLVCSPDGEASAVLLRGGRVVAGEDEVRSRRGNVAENRLACGPGNMGSALGATLEESGNPVSVITGTTVGGEALEAGLGAGARWRLEPAPNIVEFRQGPRVGISRNTDAPWRWWIPKDPTVSGSRT</sequence>
<dbReference type="EC" id="3.2.2.-" evidence="5"/>
<dbReference type="PANTHER" id="PTHR10429:SF0">
    <property type="entry name" value="DNA-3-METHYLADENINE GLYCOSYLASE"/>
    <property type="match status" value="1"/>
</dbReference>
<gene>
    <name evidence="6" type="primary">mag</name>
    <name evidence="6" type="ORF">KB1_23970</name>
</gene>
<dbReference type="SUPFAM" id="SSF50486">
    <property type="entry name" value="FMT C-terminal domain-like"/>
    <property type="match status" value="1"/>
</dbReference>
<evidence type="ECO:0000313" key="6">
    <source>
        <dbReference type="EMBL" id="BCY26407.1"/>
    </source>
</evidence>
<evidence type="ECO:0000256" key="2">
    <source>
        <dbReference type="ARBA" id="ARBA00022763"/>
    </source>
</evidence>
<dbReference type="GO" id="GO:0003677">
    <property type="term" value="F:DNA binding"/>
    <property type="evidence" value="ECO:0007669"/>
    <property type="project" value="InterPro"/>
</dbReference>
<comment type="similarity">
    <text evidence="1 5">Belongs to the DNA glycosylase MPG family.</text>
</comment>
<accession>A0AAD1NVW6</accession>
<name>A0AAD1NVW6_9ACTN</name>
<evidence type="ECO:0000313" key="7">
    <source>
        <dbReference type="Proteomes" id="UP000825072"/>
    </source>
</evidence>
<proteinExistence type="inferred from homology"/>
<dbReference type="InterPro" id="IPR003180">
    <property type="entry name" value="MPG"/>
</dbReference>
<dbReference type="CDD" id="cd00540">
    <property type="entry name" value="AAG"/>
    <property type="match status" value="1"/>
</dbReference>
<dbReference type="RefSeq" id="WP_002528287.1">
    <property type="nucleotide sequence ID" value="NZ_AP024747.1"/>
</dbReference>
<dbReference type="Gene3D" id="3.10.300.10">
    <property type="entry name" value="Methylpurine-DNA glycosylase (MPG)"/>
    <property type="match status" value="1"/>
</dbReference>
<dbReference type="InterPro" id="IPR011034">
    <property type="entry name" value="Formyl_transferase-like_C_sf"/>
</dbReference>
<dbReference type="AlphaFoldDB" id="A0AAD1NVW6"/>
<dbReference type="NCBIfam" id="NF002003">
    <property type="entry name" value="PRK00802.1-3"/>
    <property type="match status" value="1"/>
</dbReference>
<dbReference type="GeneID" id="92881553"/>
<keyword evidence="2 5" id="KW-0227">DNA damage</keyword>
<keyword evidence="3 5" id="KW-0378">Hydrolase</keyword>
<dbReference type="PANTHER" id="PTHR10429">
    <property type="entry name" value="DNA-3-METHYLADENINE GLYCOSYLASE"/>
    <property type="match status" value="1"/>
</dbReference>